<evidence type="ECO:0000256" key="1">
    <source>
        <dbReference type="SAM" id="MobiDB-lite"/>
    </source>
</evidence>
<organism evidence="2">
    <name type="scientific">viral metagenome</name>
    <dbReference type="NCBI Taxonomy" id="1070528"/>
    <lineage>
        <taxon>unclassified sequences</taxon>
        <taxon>metagenomes</taxon>
        <taxon>organismal metagenomes</taxon>
    </lineage>
</organism>
<proteinExistence type="predicted"/>
<sequence length="110" mass="11456">MTSDEPTNGADQAAGPAGDHRAGFSLGQRVALQRMAEAFPQGFLLALPEGALHAEGLRQVSFELCLATVQGFVLDRTRAQIAALARVERADIEGRGPRRFPSGSAPGAAG</sequence>
<accession>A0A6M3J8X3</accession>
<feature type="region of interest" description="Disordered" evidence="1">
    <location>
        <begin position="1"/>
        <end position="22"/>
    </location>
</feature>
<protein>
    <submittedName>
        <fullName evidence="2">Uncharacterized protein</fullName>
    </submittedName>
</protein>
<dbReference type="AlphaFoldDB" id="A0A6M3J8X3"/>
<gene>
    <name evidence="2" type="ORF">MM415B00355_0036</name>
</gene>
<reference evidence="2" key="1">
    <citation type="submission" date="2020-03" db="EMBL/GenBank/DDBJ databases">
        <title>The deep terrestrial virosphere.</title>
        <authorList>
            <person name="Holmfeldt K."/>
            <person name="Nilsson E."/>
            <person name="Simone D."/>
            <person name="Lopez-Fernandez M."/>
            <person name="Wu X."/>
            <person name="de Brujin I."/>
            <person name="Lundin D."/>
            <person name="Andersson A."/>
            <person name="Bertilsson S."/>
            <person name="Dopson M."/>
        </authorList>
    </citation>
    <scope>NUCLEOTIDE SEQUENCE</scope>
    <source>
        <strain evidence="2">MM415B00355</strain>
    </source>
</reference>
<name>A0A6M3J8X3_9ZZZZ</name>
<evidence type="ECO:0000313" key="2">
    <source>
        <dbReference type="EMBL" id="QJA66336.1"/>
    </source>
</evidence>
<dbReference type="EMBL" id="MT141553">
    <property type="protein sequence ID" value="QJA66336.1"/>
    <property type="molecule type" value="Genomic_DNA"/>
</dbReference>
<feature type="compositionally biased region" description="Polar residues" evidence="1">
    <location>
        <begin position="1"/>
        <end position="10"/>
    </location>
</feature>